<sequence length="211" mass="23068">MNSKNRLPQKALPILLMLSLTAAAAGCDSKPGPTEATAAQTSSLYEAPNIDQSRVNPPQPPIDESPVGSPEHWEYGDTHSHPYEGTLVSYEMDGSRLVSLDFKPTSAILTSTNPVDIIAMGREKMNTVSTFPVRGDLDEPGTLNQRQMKHLVKGGTYIVNIDLWVASQDSFLAAQIPKIYYAKGDQFYSLADDSPFTDCTGAYNECRRLTP</sequence>
<reference evidence="4" key="1">
    <citation type="journal article" date="2019" name="Int. J. Syst. Evol. Microbiol.">
        <title>The Global Catalogue of Microorganisms (GCM) 10K type strain sequencing project: providing services to taxonomists for standard genome sequencing and annotation.</title>
        <authorList>
            <consortium name="The Broad Institute Genomics Platform"/>
            <consortium name="The Broad Institute Genome Sequencing Center for Infectious Disease"/>
            <person name="Wu L."/>
            <person name="Ma J."/>
        </authorList>
    </citation>
    <scope>NUCLEOTIDE SEQUENCE [LARGE SCALE GENOMIC DNA]</scope>
    <source>
        <strain evidence="4">CGMCC 1.6964</strain>
    </source>
</reference>
<keyword evidence="4" id="KW-1185">Reference proteome</keyword>
<evidence type="ECO:0000256" key="2">
    <source>
        <dbReference type="SAM" id="SignalP"/>
    </source>
</evidence>
<dbReference type="RefSeq" id="WP_018976050.1">
    <property type="nucleotide sequence ID" value="NZ_BMLN01000004.1"/>
</dbReference>
<keyword evidence="2" id="KW-0732">Signal</keyword>
<evidence type="ECO:0000256" key="1">
    <source>
        <dbReference type="SAM" id="MobiDB-lite"/>
    </source>
</evidence>
<protein>
    <submittedName>
        <fullName evidence="3">Uncharacterized protein</fullName>
    </submittedName>
</protein>
<dbReference type="EMBL" id="BMLN01000004">
    <property type="protein sequence ID" value="GGN98607.1"/>
    <property type="molecule type" value="Genomic_DNA"/>
</dbReference>
<name>A0ABQ2L0R5_9BACL</name>
<feature type="region of interest" description="Disordered" evidence="1">
    <location>
        <begin position="26"/>
        <end position="80"/>
    </location>
</feature>
<feature type="compositionally biased region" description="Polar residues" evidence="1">
    <location>
        <begin position="37"/>
        <end position="56"/>
    </location>
</feature>
<gene>
    <name evidence="3" type="ORF">GCM10010969_17890</name>
</gene>
<feature type="signal peptide" evidence="2">
    <location>
        <begin position="1"/>
        <end position="24"/>
    </location>
</feature>
<proteinExistence type="predicted"/>
<evidence type="ECO:0000313" key="3">
    <source>
        <dbReference type="EMBL" id="GGN98607.1"/>
    </source>
</evidence>
<evidence type="ECO:0000313" key="4">
    <source>
        <dbReference type="Proteomes" id="UP000606653"/>
    </source>
</evidence>
<feature type="compositionally biased region" description="Basic and acidic residues" evidence="1">
    <location>
        <begin position="71"/>
        <end position="80"/>
    </location>
</feature>
<dbReference type="PROSITE" id="PS51257">
    <property type="entry name" value="PROKAR_LIPOPROTEIN"/>
    <property type="match status" value="1"/>
</dbReference>
<organism evidence="3 4">
    <name type="scientific">Saccharibacillus kuerlensis</name>
    <dbReference type="NCBI Taxonomy" id="459527"/>
    <lineage>
        <taxon>Bacteria</taxon>
        <taxon>Bacillati</taxon>
        <taxon>Bacillota</taxon>
        <taxon>Bacilli</taxon>
        <taxon>Bacillales</taxon>
        <taxon>Paenibacillaceae</taxon>
        <taxon>Saccharibacillus</taxon>
    </lineage>
</organism>
<accession>A0ABQ2L0R5</accession>
<dbReference type="Proteomes" id="UP000606653">
    <property type="component" value="Unassembled WGS sequence"/>
</dbReference>
<feature type="chain" id="PRO_5045986072" evidence="2">
    <location>
        <begin position="25"/>
        <end position="211"/>
    </location>
</feature>
<comment type="caution">
    <text evidence="3">The sequence shown here is derived from an EMBL/GenBank/DDBJ whole genome shotgun (WGS) entry which is preliminary data.</text>
</comment>